<evidence type="ECO:0000313" key="3">
    <source>
        <dbReference type="EMBL" id="KAL3763063.1"/>
    </source>
</evidence>
<feature type="domain" description="Protein kinase" evidence="2">
    <location>
        <begin position="1389"/>
        <end position="1822"/>
    </location>
</feature>
<feature type="compositionally biased region" description="Polar residues" evidence="1">
    <location>
        <begin position="150"/>
        <end position="164"/>
    </location>
</feature>
<evidence type="ECO:0000256" key="1">
    <source>
        <dbReference type="SAM" id="MobiDB-lite"/>
    </source>
</evidence>
<feature type="compositionally biased region" description="Polar residues" evidence="1">
    <location>
        <begin position="267"/>
        <end position="279"/>
    </location>
</feature>
<dbReference type="SMART" id="SM00220">
    <property type="entry name" value="S_TKc"/>
    <property type="match status" value="1"/>
</dbReference>
<dbReference type="PROSITE" id="PS50011">
    <property type="entry name" value="PROTEIN_KINASE_DOM"/>
    <property type="match status" value="1"/>
</dbReference>
<feature type="region of interest" description="Disordered" evidence="1">
    <location>
        <begin position="711"/>
        <end position="755"/>
    </location>
</feature>
<feature type="compositionally biased region" description="Polar residues" evidence="1">
    <location>
        <begin position="387"/>
        <end position="409"/>
    </location>
</feature>
<feature type="compositionally biased region" description="Polar residues" evidence="1">
    <location>
        <begin position="370"/>
        <end position="379"/>
    </location>
</feature>
<dbReference type="Proteomes" id="UP001530293">
    <property type="component" value="Unassembled WGS sequence"/>
</dbReference>
<sequence>MSDSYNESIGSSSSGGSASNNQSTMVPSTPSWMTDQRQRRQHRRGYGRRYSGVGLGNNGNNSSSGGGRSSVGGGGIHGTASRNHQRRNLRRDTSSSHFGIAATATGSLSSATASTLDFDDDDDNDGQHQQYFLPNSSTVKVQGGRPPRPSSSQQNDNATATTTGLDLRDEFEQSMSKPKKNRPNNNMPRPLLPPMQPSSRSRAVATTTAVNVAKASSSSSAPSFKFATPAATTATSKSSRVDWSSFEFEAELINNAQFTSQQQQQQHSTNMSDTPMTASMDTADISQQPRRMAMMPTTSSHMEENVHPNDTIGNNSSGSSSSVVKKSGARRSSRIGQLKAREANNAQHANNGVAIGLSSSLSSSSSSSLGPESTNNNRLNSKKRSATEPSTTTWEQPQVDQQQPKMTVTRSATMLSSFSSGMFSKSTTPANIGKCGRSESFSSLAQRCSTSQSTWAIASNNSSGTSRVENQECQRSNSMACIQDNNNNYGFSSNHALQTPSASTTTTNRPVMCHRSISCGNVLSEMKSSTTSLHSPSLLVSSPELFQQLQQSQRVSDGGGGTTLSTPTAVSSASSSRKRRSMDFTSSSSPLFDEFDVVGGCGGGGGGGPTYNNEQRTRSRKSSPSSPTNTQVMLHHDDVSVTAPTTTSSMERAVLSMNFFSPLPLPFMPAARTTTATAFGCIDATTATTTTMQVDKTLEDVRDKLNDVSMMSARSDDDDDDENSTNTSTSDDDSDNNDADEEEEGTPREMTDAQVFESKSSYDDFKFLTKSLQKWSQQSSQGKGVASMGLNNGCLIAVPPNWTFEHRATFSKWVATSFGFRVGSVGGTGGSFLRCSDAEGKAVLDRLLRILNDYKNNRLVLSSTTNEIRTALPKECKVNESKEAKPKARLAIKLSTTRPACFKDGPSPFCDGLVEDLLTDDMKGISLDERKPSKSHHSVPQFIRSMNLQPLANKIKNTTLPCFRSPIGDNARRSSGGRRLLRLSSESAINGSDFSNQLHCLGASPSPLPNHRFPGKRIREHASRALHPPRRPSLQKLRSSFERPNHPQPACSKLFESPHPRNSCQTHEAPSTCLENVMETPMPKQVEHWGSRPISGKDWGESMCCCDGTIDACSRIFAKSWNTSGTCRHQCYSFFVRMNLTHPLLSIEFCDNEELSSEYHITLDDAEQSFIAMYATDLNNEHDEYDCEIACINSESLHDNCSTKPTSKRIAFARCDSVGASAFDLLHLDDDKQIDYGKPRGQNRRRNMKLRKYARMSLFIAAAPDFQPPNLKRCYRLSETPTKKWSPSKETPFSCITESAVFSHVLSFLNEGDLVHSVSLVSTRFADVAAEALGNLMLVSVGCDPSKRRAQRLSNESEYSDLSDLHVHLGQSSLATSMEKGWQCLMHQFPWAQFLSDGAFKRVYKVWNNYCGAYEAMSVMDVDAIDDMGNLNLVGTELSVSVILSSLTKRNICPNFVVTRGVFTCRHEPPAALWGCKDDCAPGGLIYDEHAHPLNDHMPPPGKCGKMELCDNGDVEEFIRNHPDKMLTPWDCRNMLFQMAFALHVAADRFGLKHYDVKLLNFLLQSATDPTIAVGDHPHVVLRYGVGSHIFRLRMHPSAANIAKLADYGTAVMRSDTDGQPISLGQFTTLENTPPDFLILGNAAEQGYGHDSFGLGLSMLHLFTGHCPYEEILDEVVCPENLKGKLRSIWKQKSHNVIHSVMMDNNGIEDPTLYDTLYRYLVLFDIPENQFDIKKNGKVWQAIKSTLIPTTGRRMTRKGTDSDVYSRDRKKYSLSEGTDQRIADARRRLLELDGAMELLLSLVSFDPRTRATPLDVINSRLMAELIEDENLIYCEGDIVKSYTAYLTK</sequence>
<feature type="compositionally biased region" description="Polar residues" evidence="1">
    <location>
        <begin position="24"/>
        <end position="35"/>
    </location>
</feature>
<evidence type="ECO:0000313" key="4">
    <source>
        <dbReference type="Proteomes" id="UP001530293"/>
    </source>
</evidence>
<dbReference type="InterPro" id="IPR008271">
    <property type="entry name" value="Ser/Thr_kinase_AS"/>
</dbReference>
<dbReference type="SUPFAM" id="SSF56112">
    <property type="entry name" value="Protein kinase-like (PK-like)"/>
    <property type="match status" value="1"/>
</dbReference>
<feature type="region of interest" description="Disordered" evidence="1">
    <location>
        <begin position="1"/>
        <end position="201"/>
    </location>
</feature>
<evidence type="ECO:0000259" key="2">
    <source>
        <dbReference type="PROSITE" id="PS50011"/>
    </source>
</evidence>
<protein>
    <recommendedName>
        <fullName evidence="2">Protein kinase domain-containing protein</fullName>
    </recommendedName>
</protein>
<proteinExistence type="predicted"/>
<dbReference type="InterPro" id="IPR011009">
    <property type="entry name" value="Kinase-like_dom_sf"/>
</dbReference>
<reference evidence="3 4" key="1">
    <citation type="submission" date="2024-10" db="EMBL/GenBank/DDBJ databases">
        <title>Updated reference genomes for cyclostephanoid diatoms.</title>
        <authorList>
            <person name="Roberts W.R."/>
            <person name="Alverson A.J."/>
        </authorList>
    </citation>
    <scope>NUCLEOTIDE SEQUENCE [LARGE SCALE GENOMIC DNA]</scope>
    <source>
        <strain evidence="3 4">AJA232-27</strain>
    </source>
</reference>
<feature type="compositionally biased region" description="Gly residues" evidence="1">
    <location>
        <begin position="64"/>
        <end position="77"/>
    </location>
</feature>
<dbReference type="Gene3D" id="1.10.510.10">
    <property type="entry name" value="Transferase(Phosphotransferase) domain 1"/>
    <property type="match status" value="1"/>
</dbReference>
<feature type="compositionally biased region" description="Low complexity" evidence="1">
    <location>
        <begin position="48"/>
        <end position="63"/>
    </location>
</feature>
<feature type="region of interest" description="Disordered" evidence="1">
    <location>
        <begin position="357"/>
        <end position="409"/>
    </location>
</feature>
<gene>
    <name evidence="3" type="ORF">ACHAWU_007769</name>
</gene>
<dbReference type="PROSITE" id="PS00108">
    <property type="entry name" value="PROTEIN_KINASE_ST"/>
    <property type="match status" value="1"/>
</dbReference>
<feature type="compositionally biased region" description="Low complexity" evidence="1">
    <location>
        <begin position="1"/>
        <end position="23"/>
    </location>
</feature>
<name>A0ABD3MH28_9STRA</name>
<feature type="region of interest" description="Disordered" evidence="1">
    <location>
        <begin position="298"/>
        <end position="335"/>
    </location>
</feature>
<dbReference type="InterPro" id="IPR000719">
    <property type="entry name" value="Prot_kinase_dom"/>
</dbReference>
<feature type="compositionally biased region" description="Low complexity" evidence="1">
    <location>
        <begin position="101"/>
        <end position="116"/>
    </location>
</feature>
<feature type="compositionally biased region" description="Low complexity" evidence="1">
    <location>
        <begin position="357"/>
        <end position="369"/>
    </location>
</feature>
<feature type="region of interest" description="Disordered" evidence="1">
    <location>
        <begin position="258"/>
        <end position="279"/>
    </location>
</feature>
<dbReference type="EMBL" id="JALLBG020000129">
    <property type="protein sequence ID" value="KAL3763063.1"/>
    <property type="molecule type" value="Genomic_DNA"/>
</dbReference>
<organism evidence="3 4">
    <name type="scientific">Discostella pseudostelligera</name>
    <dbReference type="NCBI Taxonomy" id="259834"/>
    <lineage>
        <taxon>Eukaryota</taxon>
        <taxon>Sar</taxon>
        <taxon>Stramenopiles</taxon>
        <taxon>Ochrophyta</taxon>
        <taxon>Bacillariophyta</taxon>
        <taxon>Coscinodiscophyceae</taxon>
        <taxon>Thalassiosirophycidae</taxon>
        <taxon>Stephanodiscales</taxon>
        <taxon>Stephanodiscaceae</taxon>
        <taxon>Discostella</taxon>
    </lineage>
</organism>
<feature type="compositionally biased region" description="Acidic residues" evidence="1">
    <location>
        <begin position="730"/>
        <end position="744"/>
    </location>
</feature>
<comment type="caution">
    <text evidence="3">The sequence shown here is derived from an EMBL/GenBank/DDBJ whole genome shotgun (WGS) entry which is preliminary data.</text>
</comment>
<feature type="compositionally biased region" description="Gly residues" evidence="1">
    <location>
        <begin position="599"/>
        <end position="609"/>
    </location>
</feature>
<feature type="compositionally biased region" description="Low complexity" evidence="1">
    <location>
        <begin position="316"/>
        <end position="326"/>
    </location>
</feature>
<feature type="compositionally biased region" description="Polar residues" evidence="1">
    <location>
        <begin position="127"/>
        <end position="140"/>
    </location>
</feature>
<feature type="region of interest" description="Disordered" evidence="1">
    <location>
        <begin position="549"/>
        <end position="631"/>
    </location>
</feature>
<accession>A0ABD3MH28</accession>
<keyword evidence="4" id="KW-1185">Reference proteome</keyword>